<gene>
    <name evidence="3" type="ORF">AJ80_06867</name>
</gene>
<evidence type="ECO:0000256" key="1">
    <source>
        <dbReference type="SAM" id="MobiDB-lite"/>
    </source>
</evidence>
<feature type="compositionally biased region" description="Basic and acidic residues" evidence="1">
    <location>
        <begin position="19"/>
        <end position="28"/>
    </location>
</feature>
<feature type="region of interest" description="Disordered" evidence="1">
    <location>
        <begin position="1"/>
        <end position="45"/>
    </location>
</feature>
<evidence type="ECO:0000313" key="3">
    <source>
        <dbReference type="EMBL" id="PGH12048.1"/>
    </source>
</evidence>
<dbReference type="Proteomes" id="UP000224634">
    <property type="component" value="Unassembled WGS sequence"/>
</dbReference>
<accession>A0A2B7XTX4</accession>
<keyword evidence="4" id="KW-1185">Reference proteome</keyword>
<name>A0A2B7XTX4_POLH7</name>
<dbReference type="EMBL" id="PDNA01000123">
    <property type="protein sequence ID" value="PGH12048.1"/>
    <property type="molecule type" value="Genomic_DNA"/>
</dbReference>
<dbReference type="PANTHER" id="PTHR34706:SF1">
    <property type="entry name" value="VWFA DOMAIN-CONTAINING PROTEIN"/>
    <property type="match status" value="1"/>
</dbReference>
<dbReference type="AlphaFoldDB" id="A0A2B7XTX4"/>
<dbReference type="InterPro" id="IPR036465">
    <property type="entry name" value="vWFA_dom_sf"/>
</dbReference>
<evidence type="ECO:0000313" key="4">
    <source>
        <dbReference type="Proteomes" id="UP000224634"/>
    </source>
</evidence>
<dbReference type="InterPro" id="IPR002035">
    <property type="entry name" value="VWF_A"/>
</dbReference>
<sequence length="323" mass="35197">MGFFSSSKSKSKSKSSSLHPEEAIDSKRHFFSFQGGSKSPSRRNSDYMATSAYEPAFSAQSDMDLPPAYTPSPYVAPAPKAPIGESEDTPYAFLDQFDTIFLIDDSYSMGDNMSPGRWAETSRALQAITPICTAHDPDGIDIYFLNHLNPRASHGSAGGYMRVKRPADVHEIFSSITPRNGTPTGKRLSDILDPYLNRVEKAASADLSVRPLNIIVITDGCASDPVGGAIKRFAKKLDKIDALPWQVGIQFFQVGNDEEAAKQLRGLDDDLGKDEGCRDIVDTVPWSSGRRGGLTADGIMKVVLGAIHKKYDGLTVTGQRERN</sequence>
<dbReference type="PROSITE" id="PS50234">
    <property type="entry name" value="VWFA"/>
    <property type="match status" value="1"/>
</dbReference>
<protein>
    <recommendedName>
        <fullName evidence="2">VWFA domain-containing protein</fullName>
    </recommendedName>
</protein>
<dbReference type="Gene3D" id="3.40.50.410">
    <property type="entry name" value="von Willebrand factor, type A domain"/>
    <property type="match status" value="1"/>
</dbReference>
<dbReference type="PANTHER" id="PTHR34706">
    <property type="entry name" value="SLR1338 PROTEIN"/>
    <property type="match status" value="1"/>
</dbReference>
<comment type="caution">
    <text evidence="3">The sequence shown here is derived from an EMBL/GenBank/DDBJ whole genome shotgun (WGS) entry which is preliminary data.</text>
</comment>
<dbReference type="OrthoDB" id="2142040at2759"/>
<organism evidence="3 4">
    <name type="scientific">Polytolypa hystricis (strain UAMH7299)</name>
    <dbReference type="NCBI Taxonomy" id="1447883"/>
    <lineage>
        <taxon>Eukaryota</taxon>
        <taxon>Fungi</taxon>
        <taxon>Dikarya</taxon>
        <taxon>Ascomycota</taxon>
        <taxon>Pezizomycotina</taxon>
        <taxon>Eurotiomycetes</taxon>
        <taxon>Eurotiomycetidae</taxon>
        <taxon>Onygenales</taxon>
        <taxon>Onygenales incertae sedis</taxon>
        <taxon>Polytolypa</taxon>
    </lineage>
</organism>
<dbReference type="SUPFAM" id="SSF53300">
    <property type="entry name" value="vWA-like"/>
    <property type="match status" value="1"/>
</dbReference>
<reference evidence="3 4" key="1">
    <citation type="submission" date="2017-10" db="EMBL/GenBank/DDBJ databases">
        <title>Comparative genomics in systemic dimorphic fungi from Ajellomycetaceae.</title>
        <authorList>
            <person name="Munoz J.F."/>
            <person name="Mcewen J.G."/>
            <person name="Clay O.K."/>
            <person name="Cuomo C.A."/>
        </authorList>
    </citation>
    <scope>NUCLEOTIDE SEQUENCE [LARGE SCALE GENOMIC DNA]</scope>
    <source>
        <strain evidence="3 4">UAMH7299</strain>
    </source>
</reference>
<evidence type="ECO:0000259" key="2">
    <source>
        <dbReference type="PROSITE" id="PS50234"/>
    </source>
</evidence>
<feature type="domain" description="VWFA" evidence="2">
    <location>
        <begin position="98"/>
        <end position="303"/>
    </location>
</feature>
<proteinExistence type="predicted"/>